<proteinExistence type="predicted"/>
<dbReference type="Proteomes" id="UP001165427">
    <property type="component" value="Unassembled WGS sequence"/>
</dbReference>
<organism evidence="1 2">
    <name type="scientific">Desulfatitalea alkaliphila</name>
    <dbReference type="NCBI Taxonomy" id="2929485"/>
    <lineage>
        <taxon>Bacteria</taxon>
        <taxon>Pseudomonadati</taxon>
        <taxon>Thermodesulfobacteriota</taxon>
        <taxon>Desulfobacteria</taxon>
        <taxon>Desulfobacterales</taxon>
        <taxon>Desulfosarcinaceae</taxon>
        <taxon>Desulfatitalea</taxon>
    </lineage>
</organism>
<dbReference type="RefSeq" id="WP_246908046.1">
    <property type="nucleotide sequence ID" value="NZ_JALJRB010000011.1"/>
</dbReference>
<protein>
    <submittedName>
        <fullName evidence="1">Uncharacterized protein</fullName>
    </submittedName>
</protein>
<keyword evidence="2" id="KW-1185">Reference proteome</keyword>
<dbReference type="EMBL" id="JALJRB010000011">
    <property type="protein sequence ID" value="MCJ8501240.1"/>
    <property type="molecule type" value="Genomic_DNA"/>
</dbReference>
<dbReference type="AlphaFoldDB" id="A0AA41UIX5"/>
<comment type="caution">
    <text evidence="1">The sequence shown here is derived from an EMBL/GenBank/DDBJ whole genome shotgun (WGS) entry which is preliminary data.</text>
</comment>
<sequence>MMPPSSALSKKSRQAKRFWILGAGHFGGLALTRISRRHPRAAITVVDCKACNLPHGVTADCIEADAVQWLQGALTSATCVDWIVPAIPEHVAAQWLKDQLQPDHTVTPISVPDAWLHLLPHAMRGPLGRVYTSHADFRCPDDCPEPADICTHTGRPRPEDLFRLLGKQAPAGCRAIVLRSRQLLPGVGALAPAELFAARDQARRCGDGCLMIATACRCHGVVDFVRVNAPRQQAAG</sequence>
<evidence type="ECO:0000313" key="1">
    <source>
        <dbReference type="EMBL" id="MCJ8501240.1"/>
    </source>
</evidence>
<reference evidence="1" key="1">
    <citation type="submission" date="2022-04" db="EMBL/GenBank/DDBJ databases">
        <title>Desulfatitalea alkaliphila sp. nov., a novel anaerobic sulfate-reducing bacterium isolated from terrestrial mud volcano, Taman Peninsula, Russia.</title>
        <authorList>
            <person name="Khomyakova M.A."/>
            <person name="Merkel A.Y."/>
            <person name="Slobodkin A.I."/>
        </authorList>
    </citation>
    <scope>NUCLEOTIDE SEQUENCE</scope>
    <source>
        <strain evidence="1">M08but</strain>
    </source>
</reference>
<name>A0AA41UIX5_9BACT</name>
<accession>A0AA41UIX5</accession>
<evidence type="ECO:0000313" key="2">
    <source>
        <dbReference type="Proteomes" id="UP001165427"/>
    </source>
</evidence>
<gene>
    <name evidence="1" type="ORF">MRX98_11705</name>
</gene>